<dbReference type="PANTHER" id="PTHR42850">
    <property type="entry name" value="METALLOPHOSPHOESTERASE"/>
    <property type="match status" value="1"/>
</dbReference>
<protein>
    <submittedName>
        <fullName evidence="2">Serine/threonine protein phosphatase</fullName>
    </submittedName>
</protein>
<dbReference type="Proteomes" id="UP000256708">
    <property type="component" value="Unassembled WGS sequence"/>
</dbReference>
<dbReference type="GO" id="GO:0110154">
    <property type="term" value="P:RNA decapping"/>
    <property type="evidence" value="ECO:0007669"/>
    <property type="project" value="TreeGrafter"/>
</dbReference>
<gene>
    <name evidence="2" type="ORF">DXT99_25500</name>
</gene>
<evidence type="ECO:0000259" key="1">
    <source>
        <dbReference type="Pfam" id="PF00149"/>
    </source>
</evidence>
<reference evidence="3" key="1">
    <citation type="submission" date="2018-08" db="EMBL/GenBank/DDBJ databases">
        <authorList>
            <person name="Liu Z.-W."/>
            <person name="Du Z.-J."/>
        </authorList>
    </citation>
    <scope>NUCLEOTIDE SEQUENCE [LARGE SCALE GENOMIC DNA]</scope>
    <source>
        <strain evidence="3">H4X</strain>
    </source>
</reference>
<name>A0A3D8L126_9BACT</name>
<dbReference type="InterPro" id="IPR006186">
    <property type="entry name" value="Ser/Thr-sp_prot-phosphatase"/>
</dbReference>
<proteinExistence type="predicted"/>
<evidence type="ECO:0000313" key="3">
    <source>
        <dbReference type="Proteomes" id="UP000256708"/>
    </source>
</evidence>
<comment type="caution">
    <text evidence="2">The sequence shown here is derived from an EMBL/GenBank/DDBJ whole genome shotgun (WGS) entry which is preliminary data.</text>
</comment>
<dbReference type="RefSeq" id="WP_115568422.1">
    <property type="nucleotide sequence ID" value="NZ_QRGR01000048.1"/>
</dbReference>
<dbReference type="PRINTS" id="PR00114">
    <property type="entry name" value="STPHPHTASE"/>
</dbReference>
<dbReference type="GO" id="GO:0005737">
    <property type="term" value="C:cytoplasm"/>
    <property type="evidence" value="ECO:0007669"/>
    <property type="project" value="TreeGrafter"/>
</dbReference>
<organism evidence="2 3">
    <name type="scientific">Pontibacter diazotrophicus</name>
    <dbReference type="NCBI Taxonomy" id="1400979"/>
    <lineage>
        <taxon>Bacteria</taxon>
        <taxon>Pseudomonadati</taxon>
        <taxon>Bacteroidota</taxon>
        <taxon>Cytophagia</taxon>
        <taxon>Cytophagales</taxon>
        <taxon>Hymenobacteraceae</taxon>
        <taxon>Pontibacter</taxon>
    </lineage>
</organism>
<keyword evidence="3" id="KW-1185">Reference proteome</keyword>
<dbReference type="InterPro" id="IPR029052">
    <property type="entry name" value="Metallo-depent_PP-like"/>
</dbReference>
<dbReference type="AlphaFoldDB" id="A0A3D8L126"/>
<accession>A0A3D8L126</accession>
<dbReference type="InterPro" id="IPR050126">
    <property type="entry name" value="Ap4A_hydrolase"/>
</dbReference>
<dbReference type="Gene3D" id="3.60.21.10">
    <property type="match status" value="1"/>
</dbReference>
<feature type="domain" description="Calcineurin-like phosphoesterase" evidence="1">
    <location>
        <begin position="1"/>
        <end position="134"/>
    </location>
</feature>
<evidence type="ECO:0000313" key="2">
    <source>
        <dbReference type="EMBL" id="RDV11075.1"/>
    </source>
</evidence>
<sequence length="249" mass="28253">MRRFVMSDSHGGYEAIVQCLKRSGFDNEKDKLFFLGDVVDGWSETMESIDLLLSIKNLVYILGNHDQWALDYYSGKMKQDEETLNLWLLQGGSATVKSYGAGKPMPKEHLDLLRQAKLYHVTEDNILLVHAGFDTGTPLEKSTSHTLIWSRSFVNRCYSSYTEDQPVTIAQYREVYIGHTPTMALDPAQTTPLQLGNVTITDTGAAFRGRLSIMDMDSKEVWQSDKVMCLYPYQEGRNAISWNQMSQKG</sequence>
<dbReference type="SUPFAM" id="SSF56300">
    <property type="entry name" value="Metallo-dependent phosphatases"/>
    <property type="match status" value="1"/>
</dbReference>
<dbReference type="OrthoDB" id="9808081at2"/>
<dbReference type="EMBL" id="QRGR01000048">
    <property type="protein sequence ID" value="RDV11075.1"/>
    <property type="molecule type" value="Genomic_DNA"/>
</dbReference>
<dbReference type="GO" id="GO:0008803">
    <property type="term" value="F:bis(5'-nucleosyl)-tetraphosphatase (symmetrical) activity"/>
    <property type="evidence" value="ECO:0007669"/>
    <property type="project" value="TreeGrafter"/>
</dbReference>
<dbReference type="InterPro" id="IPR004843">
    <property type="entry name" value="Calcineurin-like_PHP"/>
</dbReference>
<dbReference type="PANTHER" id="PTHR42850:SF4">
    <property type="entry name" value="ZINC-DEPENDENT ENDOPOLYPHOSPHATASE"/>
    <property type="match status" value="1"/>
</dbReference>
<dbReference type="GO" id="GO:0016791">
    <property type="term" value="F:phosphatase activity"/>
    <property type="evidence" value="ECO:0007669"/>
    <property type="project" value="TreeGrafter"/>
</dbReference>
<dbReference type="Pfam" id="PF00149">
    <property type="entry name" value="Metallophos"/>
    <property type="match status" value="1"/>
</dbReference>